<evidence type="ECO:0000313" key="4">
    <source>
        <dbReference type="EnsemblMetazoa" id="HelroP74866"/>
    </source>
</evidence>
<dbReference type="GeneID" id="20215064"/>
<dbReference type="KEGG" id="hro:HELRODRAFT_74866"/>
<reference evidence="3 5" key="2">
    <citation type="journal article" date="2013" name="Nature">
        <title>Insights into bilaterian evolution from three spiralian genomes.</title>
        <authorList>
            <person name="Simakov O."/>
            <person name="Marletaz F."/>
            <person name="Cho S.J."/>
            <person name="Edsinger-Gonzales E."/>
            <person name="Havlak P."/>
            <person name="Hellsten U."/>
            <person name="Kuo D.H."/>
            <person name="Larsson T."/>
            <person name="Lv J."/>
            <person name="Arendt D."/>
            <person name="Savage R."/>
            <person name="Osoegawa K."/>
            <person name="de Jong P."/>
            <person name="Grimwood J."/>
            <person name="Chapman J.A."/>
            <person name="Shapiro H."/>
            <person name="Aerts A."/>
            <person name="Otillar R.P."/>
            <person name="Terry A.Y."/>
            <person name="Boore J.L."/>
            <person name="Grigoriev I.V."/>
            <person name="Lindberg D.R."/>
            <person name="Seaver E.C."/>
            <person name="Weisblat D.A."/>
            <person name="Putnam N.H."/>
            <person name="Rokhsar D.S."/>
        </authorList>
    </citation>
    <scope>NUCLEOTIDE SEQUENCE</scope>
</reference>
<dbReference type="OMA" id="WESATHE"/>
<organism evidence="4 5">
    <name type="scientific">Helobdella robusta</name>
    <name type="common">Californian leech</name>
    <dbReference type="NCBI Taxonomy" id="6412"/>
    <lineage>
        <taxon>Eukaryota</taxon>
        <taxon>Metazoa</taxon>
        <taxon>Spiralia</taxon>
        <taxon>Lophotrochozoa</taxon>
        <taxon>Annelida</taxon>
        <taxon>Clitellata</taxon>
        <taxon>Hirudinea</taxon>
        <taxon>Rhynchobdellida</taxon>
        <taxon>Glossiphoniidae</taxon>
        <taxon>Helobdella</taxon>
    </lineage>
</organism>
<dbReference type="RefSeq" id="XP_009013498.1">
    <property type="nucleotide sequence ID" value="XM_009015250.1"/>
</dbReference>
<dbReference type="Pfam" id="PF00644">
    <property type="entry name" value="PARP"/>
    <property type="match status" value="1"/>
</dbReference>
<dbReference type="PROSITE" id="PS51059">
    <property type="entry name" value="PARP_CATALYTIC"/>
    <property type="match status" value="1"/>
</dbReference>
<dbReference type="GO" id="GO:0003950">
    <property type="term" value="F:NAD+ poly-ADP-ribosyltransferase activity"/>
    <property type="evidence" value="ECO:0007669"/>
    <property type="project" value="UniProtKB-UniRule"/>
</dbReference>
<evidence type="ECO:0000259" key="2">
    <source>
        <dbReference type="PROSITE" id="PS51059"/>
    </source>
</evidence>
<dbReference type="EMBL" id="AMQM01003288">
    <property type="status" value="NOT_ANNOTATED_CDS"/>
    <property type="molecule type" value="Genomic_DNA"/>
</dbReference>
<protein>
    <recommendedName>
        <fullName evidence="1">Poly [ADP-ribose] polymerase</fullName>
        <shortName evidence="1">PARP</shortName>
        <ecNumber evidence="1">2.4.2.-</ecNumber>
    </recommendedName>
</protein>
<gene>
    <name evidence="4" type="primary">20215064</name>
    <name evidence="3" type="ORF">HELRODRAFT_74866</name>
</gene>
<dbReference type="InParanoid" id="T1G1W6"/>
<dbReference type="STRING" id="6412.T1G1W6"/>
<feature type="domain" description="PARP catalytic" evidence="2">
    <location>
        <begin position="1"/>
        <end position="174"/>
    </location>
</feature>
<dbReference type="CDD" id="cd01439">
    <property type="entry name" value="TCCD_inducible_PARP_like"/>
    <property type="match status" value="1"/>
</dbReference>
<evidence type="ECO:0000256" key="1">
    <source>
        <dbReference type="RuleBase" id="RU362114"/>
    </source>
</evidence>
<dbReference type="SUPFAM" id="SSF56399">
    <property type="entry name" value="ADP-ribosylation"/>
    <property type="match status" value="1"/>
</dbReference>
<reference evidence="5" key="1">
    <citation type="submission" date="2012-12" db="EMBL/GenBank/DDBJ databases">
        <authorList>
            <person name="Hellsten U."/>
            <person name="Grimwood J."/>
            <person name="Chapman J.A."/>
            <person name="Shapiro H."/>
            <person name="Aerts A."/>
            <person name="Otillar R.P."/>
            <person name="Terry A.Y."/>
            <person name="Boore J.L."/>
            <person name="Simakov O."/>
            <person name="Marletaz F."/>
            <person name="Cho S.-J."/>
            <person name="Edsinger-Gonzales E."/>
            <person name="Havlak P."/>
            <person name="Kuo D.-H."/>
            <person name="Larsson T."/>
            <person name="Lv J."/>
            <person name="Arendt D."/>
            <person name="Savage R."/>
            <person name="Osoegawa K."/>
            <person name="de Jong P."/>
            <person name="Lindberg D.R."/>
            <person name="Seaver E.C."/>
            <person name="Weisblat D.A."/>
            <person name="Putnam N.H."/>
            <person name="Grigoriev I.V."/>
            <person name="Rokhsar D.S."/>
        </authorList>
    </citation>
    <scope>NUCLEOTIDE SEQUENCE</scope>
</reference>
<dbReference type="PANTHER" id="PTHR45740:SF2">
    <property type="entry name" value="POLY [ADP-RIBOSE] POLYMERASE"/>
    <property type="match status" value="1"/>
</dbReference>
<keyword evidence="5" id="KW-1185">Reference proteome</keyword>
<dbReference type="CTD" id="20215064"/>
<evidence type="ECO:0000313" key="3">
    <source>
        <dbReference type="EMBL" id="ESO08568.1"/>
    </source>
</evidence>
<dbReference type="PANTHER" id="PTHR45740">
    <property type="entry name" value="POLY [ADP-RIBOSE] POLYMERASE"/>
    <property type="match status" value="1"/>
</dbReference>
<sequence length="174" mass="19775">QLISIGKTSNEFKEIEALFHQTVKIPLKSVTRIQNKPLWSFYYMKKQAILKKKPGLAITKRLFHGTSEDLIDAICHQGFDFRLSGSRIGHVYGYGSYFARDASVSCGYTNSGQLFVVEVAVGEYTKGLCDYRRPPQKGLASLDLYDSCVNDPLNPSTFVIFDNHQAYPEYLIRY</sequence>
<dbReference type="AlphaFoldDB" id="T1G1W6"/>
<dbReference type="EC" id="2.4.2.-" evidence="1"/>
<dbReference type="HOGENOM" id="CLU_014825_3_0_1"/>
<dbReference type="Gene3D" id="3.90.228.10">
    <property type="match status" value="1"/>
</dbReference>
<reference evidence="4" key="3">
    <citation type="submission" date="2015-06" db="UniProtKB">
        <authorList>
            <consortium name="EnsemblMetazoa"/>
        </authorList>
    </citation>
    <scope>IDENTIFICATION</scope>
</reference>
<keyword evidence="1" id="KW-0520">NAD</keyword>
<dbReference type="InterPro" id="IPR012317">
    <property type="entry name" value="Poly(ADP-ribose)pol_cat_dom"/>
</dbReference>
<accession>T1G1W6</accession>
<keyword evidence="1" id="KW-0808">Transferase</keyword>
<name>T1G1W6_HELRO</name>
<dbReference type="InterPro" id="IPR051712">
    <property type="entry name" value="ARTD-AVP"/>
</dbReference>
<keyword evidence="1" id="KW-0328">Glycosyltransferase</keyword>
<evidence type="ECO:0000313" key="5">
    <source>
        <dbReference type="Proteomes" id="UP000015101"/>
    </source>
</evidence>
<dbReference type="eggNOG" id="ENOG502QSC4">
    <property type="taxonomic scope" value="Eukaryota"/>
</dbReference>
<dbReference type="Proteomes" id="UP000015101">
    <property type="component" value="Unassembled WGS sequence"/>
</dbReference>
<dbReference type="OrthoDB" id="438889at2759"/>
<dbReference type="EnsemblMetazoa" id="HelroT74866">
    <property type="protein sequence ID" value="HelroP74866"/>
    <property type="gene ID" value="HelroG74866"/>
</dbReference>
<proteinExistence type="predicted"/>
<dbReference type="EMBL" id="KB096080">
    <property type="protein sequence ID" value="ESO08568.1"/>
    <property type="molecule type" value="Genomic_DNA"/>
</dbReference>